<keyword evidence="5 6" id="KW-0520">NAD</keyword>
<evidence type="ECO:0000259" key="11">
    <source>
        <dbReference type="SMART" id="SM01003"/>
    </source>
</evidence>
<feature type="binding site" evidence="9">
    <location>
        <position position="279"/>
    </location>
    <ligand>
        <name>NAD(+)</name>
        <dbReference type="ChEBI" id="CHEBI:57540"/>
    </ligand>
</feature>
<organism evidence="12 13">
    <name type="scientific">Marinococcus halophilus</name>
    <dbReference type="NCBI Taxonomy" id="1371"/>
    <lineage>
        <taxon>Bacteria</taxon>
        <taxon>Bacillati</taxon>
        <taxon>Bacillota</taxon>
        <taxon>Bacilli</taxon>
        <taxon>Bacillales</taxon>
        <taxon>Bacillaceae</taxon>
        <taxon>Marinococcus</taxon>
    </lineage>
</organism>
<dbReference type="PROSITE" id="PS00837">
    <property type="entry name" value="ALADH_PNT_2"/>
    <property type="match status" value="1"/>
</dbReference>
<feature type="active site" description="Proton donor/acceptor" evidence="7">
    <location>
        <position position="269"/>
    </location>
</feature>
<evidence type="ECO:0000256" key="2">
    <source>
        <dbReference type="ARBA" id="ARBA00005689"/>
    </source>
</evidence>
<dbReference type="SUPFAM" id="SSF51735">
    <property type="entry name" value="NAD(P)-binding Rossmann-fold domains"/>
    <property type="match status" value="1"/>
</dbReference>
<reference evidence="12 13" key="1">
    <citation type="submission" date="2019-07" db="EMBL/GenBank/DDBJ databases">
        <title>Whole genome shotgun sequence of Marinococcus halophilus NBRC 102359.</title>
        <authorList>
            <person name="Hosoyama A."/>
            <person name="Uohara A."/>
            <person name="Ohji S."/>
            <person name="Ichikawa N."/>
        </authorList>
    </citation>
    <scope>NUCLEOTIDE SEQUENCE [LARGE SCALE GENOMIC DNA]</scope>
    <source>
        <strain evidence="12 13">NBRC 102359</strain>
    </source>
</reference>
<evidence type="ECO:0000256" key="1">
    <source>
        <dbReference type="ARBA" id="ARBA00005206"/>
    </source>
</evidence>
<feature type="binding site" evidence="8">
    <location>
        <position position="15"/>
    </location>
    <ligand>
        <name>substrate</name>
    </ligand>
</feature>
<dbReference type="OrthoDB" id="9804592at2"/>
<feature type="domain" description="Alanine dehydrogenase/pyridine nucleotide transhydrogenase N-terminal" evidence="11">
    <location>
        <begin position="4"/>
        <end position="136"/>
    </location>
</feature>
<dbReference type="InterPro" id="IPR008142">
    <property type="entry name" value="AlaDH/PNT_CS1"/>
</dbReference>
<proteinExistence type="inferred from homology"/>
<dbReference type="SUPFAM" id="SSF52283">
    <property type="entry name" value="Formate/glycerate dehydrogenase catalytic domain-like"/>
    <property type="match status" value="1"/>
</dbReference>
<feature type="binding site" evidence="9">
    <location>
        <position position="202"/>
    </location>
    <ligand>
        <name>NAD(+)</name>
        <dbReference type="ChEBI" id="CHEBI:57540"/>
    </ligand>
</feature>
<keyword evidence="9" id="KW-0547">Nucleotide-binding</keyword>
<evidence type="ECO:0000256" key="3">
    <source>
        <dbReference type="ARBA" id="ARBA00012897"/>
    </source>
</evidence>
<comment type="similarity">
    <text evidence="2 6">Belongs to the AlaDH/PNT family.</text>
</comment>
<evidence type="ECO:0000313" key="12">
    <source>
        <dbReference type="EMBL" id="GEK59919.1"/>
    </source>
</evidence>
<dbReference type="GO" id="GO:0000286">
    <property type="term" value="F:alanine dehydrogenase activity"/>
    <property type="evidence" value="ECO:0007669"/>
    <property type="project" value="UniProtKB-UniRule"/>
</dbReference>
<feature type="domain" description="Alanine dehydrogenase/pyridine nucleotide transhydrogenase NAD(H)-binding" evidence="10">
    <location>
        <begin position="148"/>
        <end position="297"/>
    </location>
</feature>
<protein>
    <recommendedName>
        <fullName evidence="3 6">Alanine dehydrogenase</fullName>
        <ecNumber evidence="3 6">1.4.1.1</ecNumber>
    </recommendedName>
</protein>
<dbReference type="Gene3D" id="3.40.50.720">
    <property type="entry name" value="NAD(P)-binding Rossmann-like Domain"/>
    <property type="match status" value="2"/>
</dbReference>
<dbReference type="Proteomes" id="UP000321051">
    <property type="component" value="Unassembled WGS sequence"/>
</dbReference>
<dbReference type="FunFam" id="3.40.50.720:FF:000049">
    <property type="entry name" value="Alanine dehydrogenase"/>
    <property type="match status" value="1"/>
</dbReference>
<feature type="binding site" evidence="9">
    <location>
        <begin position="266"/>
        <end position="269"/>
    </location>
    <ligand>
        <name>NAD(+)</name>
        <dbReference type="ChEBI" id="CHEBI:57540"/>
    </ligand>
</feature>
<evidence type="ECO:0000256" key="8">
    <source>
        <dbReference type="PIRSR" id="PIRSR000183-2"/>
    </source>
</evidence>
<evidence type="ECO:0000256" key="5">
    <source>
        <dbReference type="ARBA" id="ARBA00023027"/>
    </source>
</evidence>
<evidence type="ECO:0000313" key="13">
    <source>
        <dbReference type="Proteomes" id="UP000321051"/>
    </source>
</evidence>
<dbReference type="GO" id="GO:0000166">
    <property type="term" value="F:nucleotide binding"/>
    <property type="evidence" value="ECO:0007669"/>
    <property type="project" value="UniProtKB-KW"/>
</dbReference>
<accession>A0A510Y988</accession>
<keyword evidence="4 6" id="KW-0560">Oxidoreductase</keyword>
<dbReference type="InterPro" id="IPR007698">
    <property type="entry name" value="AlaDH/PNT_NAD(H)-bd"/>
</dbReference>
<evidence type="ECO:0000256" key="7">
    <source>
        <dbReference type="PIRSR" id="PIRSR000183-1"/>
    </source>
</evidence>
<evidence type="ECO:0000256" key="9">
    <source>
        <dbReference type="PIRSR" id="PIRSR000183-3"/>
    </source>
</evidence>
<comment type="pathway">
    <text evidence="1">Amino-acid degradation; L-alanine degradation via dehydrogenase pathway; NH(3) and pyruvate from L-alanine: step 1/1.</text>
</comment>
<feature type="binding site" evidence="8">
    <location>
        <position position="75"/>
    </location>
    <ligand>
        <name>substrate</name>
    </ligand>
</feature>
<dbReference type="InterPro" id="IPR007886">
    <property type="entry name" value="AlaDH/PNT_N"/>
</dbReference>
<dbReference type="CDD" id="cd05305">
    <property type="entry name" value="L-AlaDH"/>
    <property type="match status" value="1"/>
</dbReference>
<name>A0A510Y988_MARHA</name>
<feature type="binding site" evidence="9">
    <location>
        <position position="197"/>
    </location>
    <ligand>
        <name>NAD(+)</name>
        <dbReference type="ChEBI" id="CHEBI:57540"/>
    </ligand>
</feature>
<feature type="binding site" evidence="9">
    <location>
        <position position="133"/>
    </location>
    <ligand>
        <name>NAD(+)</name>
        <dbReference type="ChEBI" id="CHEBI:57540"/>
    </ligand>
</feature>
<feature type="active site" description="Proton donor/acceptor" evidence="7">
    <location>
        <position position="96"/>
    </location>
</feature>
<dbReference type="EMBL" id="BJUN01000022">
    <property type="protein sequence ID" value="GEK59919.1"/>
    <property type="molecule type" value="Genomic_DNA"/>
</dbReference>
<dbReference type="UniPathway" id="UPA00527">
    <property type="reaction ID" value="UER00585"/>
</dbReference>
<dbReference type="GO" id="GO:0005886">
    <property type="term" value="C:plasma membrane"/>
    <property type="evidence" value="ECO:0007669"/>
    <property type="project" value="TreeGrafter"/>
</dbReference>
<dbReference type="SMART" id="SM01002">
    <property type="entry name" value="AlaDh_PNT_C"/>
    <property type="match status" value="1"/>
</dbReference>
<dbReference type="PANTHER" id="PTHR42795:SF1">
    <property type="entry name" value="ALANINE DEHYDROGENASE"/>
    <property type="match status" value="1"/>
</dbReference>
<dbReference type="InterPro" id="IPR036291">
    <property type="entry name" value="NAD(P)-bd_dom_sf"/>
</dbReference>
<sequence>MIIGVPKEVKQGENRVALSPTSVAVLTKKGFDVLLESGAGEGSGFIDREYEGAGASLSTRAAEVWNQADMIVKVKEPQPAEYDYFRPGLVLFTYLHLAAEPALAKALMENHVTAFAYETIEENGTLPLLTPMSEVAGKMAAQIGAHLLEKHQRGQGVLLGGVPGVAKSNVTIIGGGVAGTNAARIAVGLGAEVTILDLNANRLRELDELFDGRVKTVMSNPLTIAESVKEASLVIGAVLVPGAKTPKLVTEEMIQSMKDGAVVLDVAIDQGGVFETVDRITTHGDPVYIKHGVLHYAVANIPGAVPRTSTMALNNVTLPYIAALAAKHETHTYLDDPQLRQGLNTYRGNITNKEVAQALNLKYELA</sequence>
<feature type="binding site" evidence="9">
    <location>
        <position position="219"/>
    </location>
    <ligand>
        <name>NAD(+)</name>
        <dbReference type="ChEBI" id="CHEBI:57540"/>
    </ligand>
</feature>
<comment type="caution">
    <text evidence="12">The sequence shown here is derived from an EMBL/GenBank/DDBJ whole genome shotgun (WGS) entry which is preliminary data.</text>
</comment>
<dbReference type="PIRSF" id="PIRSF000183">
    <property type="entry name" value="Alanine_dh"/>
    <property type="match status" value="1"/>
</dbReference>
<dbReference type="NCBIfam" id="TIGR00518">
    <property type="entry name" value="alaDH"/>
    <property type="match status" value="1"/>
</dbReference>
<evidence type="ECO:0000256" key="6">
    <source>
        <dbReference type="PIRNR" id="PIRNR000183"/>
    </source>
</evidence>
<dbReference type="Pfam" id="PF01262">
    <property type="entry name" value="AlaDh_PNT_C"/>
    <property type="match status" value="1"/>
</dbReference>
<comment type="catalytic activity">
    <reaction evidence="6">
        <text>L-alanine + NAD(+) + H2O = pyruvate + NH4(+) + NADH + H(+)</text>
        <dbReference type="Rhea" id="RHEA:18405"/>
        <dbReference type="ChEBI" id="CHEBI:15361"/>
        <dbReference type="ChEBI" id="CHEBI:15377"/>
        <dbReference type="ChEBI" id="CHEBI:15378"/>
        <dbReference type="ChEBI" id="CHEBI:28938"/>
        <dbReference type="ChEBI" id="CHEBI:57540"/>
        <dbReference type="ChEBI" id="CHEBI:57945"/>
        <dbReference type="ChEBI" id="CHEBI:57972"/>
        <dbReference type="EC" id="1.4.1.1"/>
    </reaction>
</comment>
<evidence type="ECO:0000256" key="4">
    <source>
        <dbReference type="ARBA" id="ARBA00023002"/>
    </source>
</evidence>
<dbReference type="InterPro" id="IPR008141">
    <property type="entry name" value="Ala_DH"/>
</dbReference>
<feature type="binding site" evidence="9">
    <location>
        <begin position="238"/>
        <end position="239"/>
    </location>
    <ligand>
        <name>NAD(+)</name>
        <dbReference type="ChEBI" id="CHEBI:57540"/>
    </ligand>
</feature>
<keyword evidence="13" id="KW-1185">Reference proteome</keyword>
<dbReference type="RefSeq" id="WP_094908948.1">
    <property type="nucleotide sequence ID" value="NZ_BJUN01000022.1"/>
</dbReference>
<evidence type="ECO:0000259" key="10">
    <source>
        <dbReference type="SMART" id="SM01002"/>
    </source>
</evidence>
<dbReference type="PROSITE" id="PS00836">
    <property type="entry name" value="ALADH_PNT_1"/>
    <property type="match status" value="1"/>
</dbReference>
<dbReference type="PANTHER" id="PTHR42795">
    <property type="entry name" value="ALANINE DEHYDROGENASE"/>
    <property type="match status" value="1"/>
</dbReference>
<dbReference type="Pfam" id="PF05222">
    <property type="entry name" value="AlaDh_PNT_N"/>
    <property type="match status" value="1"/>
</dbReference>
<gene>
    <name evidence="12" type="ORF">MHA01_28240</name>
</gene>
<dbReference type="SMART" id="SM01003">
    <property type="entry name" value="AlaDh_PNT_N"/>
    <property type="match status" value="1"/>
</dbReference>
<dbReference type="AlphaFoldDB" id="A0A510Y988"/>
<dbReference type="EC" id="1.4.1.1" evidence="3 6"/>
<dbReference type="InterPro" id="IPR008143">
    <property type="entry name" value="Ala_DH/PNT_CS2"/>
</dbReference>
<dbReference type="GO" id="GO:0042853">
    <property type="term" value="P:L-alanine catabolic process"/>
    <property type="evidence" value="ECO:0007669"/>
    <property type="project" value="UniProtKB-UniPathway"/>
</dbReference>